<feature type="transmembrane region" description="Helical" evidence="1">
    <location>
        <begin position="52"/>
        <end position="73"/>
    </location>
</feature>
<dbReference type="AlphaFoldDB" id="A0A2H0RMB7"/>
<comment type="caution">
    <text evidence="2">The sequence shown here is derived from an EMBL/GenBank/DDBJ whole genome shotgun (WGS) entry which is preliminary data.</text>
</comment>
<gene>
    <name evidence="2" type="ORF">COV06_01705</name>
</gene>
<reference evidence="2 3" key="1">
    <citation type="submission" date="2017-09" db="EMBL/GenBank/DDBJ databases">
        <title>Depth-based differentiation of microbial function through sediment-hosted aquifers and enrichment of novel symbionts in the deep terrestrial subsurface.</title>
        <authorList>
            <person name="Probst A.J."/>
            <person name="Ladd B."/>
            <person name="Jarett J.K."/>
            <person name="Geller-Mcgrath D.E."/>
            <person name="Sieber C.M."/>
            <person name="Emerson J.B."/>
            <person name="Anantharaman K."/>
            <person name="Thomas B.C."/>
            <person name="Malmstrom R."/>
            <person name="Stieglmeier M."/>
            <person name="Klingl A."/>
            <person name="Woyke T."/>
            <person name="Ryan C.M."/>
            <person name="Banfield J.F."/>
        </authorList>
    </citation>
    <scope>NUCLEOTIDE SEQUENCE [LARGE SCALE GENOMIC DNA]</scope>
    <source>
        <strain evidence="2">CG10_big_fil_rev_8_21_14_0_10_50_16</strain>
    </source>
</reference>
<keyword evidence="1" id="KW-0812">Transmembrane</keyword>
<evidence type="ECO:0000313" key="2">
    <source>
        <dbReference type="EMBL" id="PIR47692.1"/>
    </source>
</evidence>
<evidence type="ECO:0000256" key="1">
    <source>
        <dbReference type="SAM" id="Phobius"/>
    </source>
</evidence>
<organism evidence="2 3">
    <name type="scientific">Candidatus Uhrbacteria bacterium CG10_big_fil_rev_8_21_14_0_10_50_16</name>
    <dbReference type="NCBI Taxonomy" id="1975039"/>
    <lineage>
        <taxon>Bacteria</taxon>
        <taxon>Candidatus Uhriibacteriota</taxon>
    </lineage>
</organism>
<dbReference type="Proteomes" id="UP000230084">
    <property type="component" value="Unassembled WGS sequence"/>
</dbReference>
<keyword evidence="1" id="KW-1133">Transmembrane helix</keyword>
<proteinExistence type="predicted"/>
<feature type="transmembrane region" description="Helical" evidence="1">
    <location>
        <begin position="20"/>
        <end position="40"/>
    </location>
</feature>
<keyword evidence="1" id="KW-0472">Membrane</keyword>
<sequence>MLGFILASFTVTLDPDVIWSGYGLIIFIISVIFGTFVGNLPSNEEVHPFRTTARWVVWFLDLLWVIGLIGRGIHLF</sequence>
<protein>
    <submittedName>
        <fullName evidence="2">Uncharacterized protein</fullName>
    </submittedName>
</protein>
<accession>A0A2H0RMB7</accession>
<name>A0A2H0RMB7_9BACT</name>
<dbReference type="EMBL" id="PCYM01000002">
    <property type="protein sequence ID" value="PIR47692.1"/>
    <property type="molecule type" value="Genomic_DNA"/>
</dbReference>
<evidence type="ECO:0000313" key="3">
    <source>
        <dbReference type="Proteomes" id="UP000230084"/>
    </source>
</evidence>